<evidence type="ECO:0000313" key="2">
    <source>
        <dbReference type="Proteomes" id="UP001456513"/>
    </source>
</evidence>
<keyword evidence="2" id="KW-1185">Reference proteome</keyword>
<evidence type="ECO:0008006" key="3">
    <source>
        <dbReference type="Google" id="ProtNLM"/>
    </source>
</evidence>
<organism evidence="1 2">
    <name type="scientific">Rhodococcus navarretei</name>
    <dbReference type="NCBI Taxonomy" id="3128981"/>
    <lineage>
        <taxon>Bacteria</taxon>
        <taxon>Bacillati</taxon>
        <taxon>Actinomycetota</taxon>
        <taxon>Actinomycetes</taxon>
        <taxon>Mycobacteriales</taxon>
        <taxon>Nocardiaceae</taxon>
        <taxon>Rhodococcus</taxon>
    </lineage>
</organism>
<comment type="caution">
    <text evidence="1">The sequence shown here is derived from an EMBL/GenBank/DDBJ whole genome shotgun (WGS) entry which is preliminary data.</text>
</comment>
<dbReference type="Proteomes" id="UP001456513">
    <property type="component" value="Unassembled WGS sequence"/>
</dbReference>
<proteinExistence type="predicted"/>
<evidence type="ECO:0000313" key="1">
    <source>
        <dbReference type="EMBL" id="MEK8070975.1"/>
    </source>
</evidence>
<dbReference type="RefSeq" id="WP_341440940.1">
    <property type="nucleotide sequence ID" value="NZ_JBBPCN010000001.1"/>
</dbReference>
<dbReference type="EMBL" id="JBBPCN010000001">
    <property type="protein sequence ID" value="MEK8070975.1"/>
    <property type="molecule type" value="Genomic_DNA"/>
</dbReference>
<protein>
    <recommendedName>
        <fullName evidence="3">Secreted protein</fullName>
    </recommendedName>
</protein>
<sequence length="170" mass="17714">MAAIVRPVVSPIMIKRTAARSAVVAGAAIASTVCVPVPAHAHHSEFTPLPVAYSLGENFSAPCSGQLTGAVHTPHDKPGQVTVSVSWLPFFTGECHNAIFVNYWSAVGENGQGSGNRLILLPFVSRAFEPLTGEITFPMPSGGGSMTVAPNAVSTTYLDPLANTVRFAVV</sequence>
<gene>
    <name evidence="1" type="ORF">AABD04_08985</name>
</gene>
<accession>A0ABU9CUA6</accession>
<reference evidence="1 2" key="1">
    <citation type="submission" date="2024-03" db="EMBL/GenBank/DDBJ databases">
        <title>Rhodococcus navarretei sp. nov. and Pseudarthrobacter quantumdoti sp. nov., two new species with the ability to biosynthesize Quantum Dots isolated from soil samples at Union Glacier, Antarctica.</title>
        <authorList>
            <person name="Vargas M."/>
        </authorList>
    </citation>
    <scope>NUCLEOTIDE SEQUENCE [LARGE SCALE GENOMIC DNA]</scope>
    <source>
        <strain evidence="1 2">EXRC-4A-4</strain>
    </source>
</reference>
<name>A0ABU9CUA6_9NOCA</name>